<proteinExistence type="inferred from homology"/>
<dbReference type="GO" id="GO:0016226">
    <property type="term" value="P:iron-sulfur cluster assembly"/>
    <property type="evidence" value="ECO:0007669"/>
    <property type="project" value="TreeGrafter"/>
</dbReference>
<dbReference type="OrthoDB" id="411584at2759"/>
<sequence length="97" mass="11025">MEQPGPVYMSIQRKLTDSLQPTALEIFNESHLHAHHQAMRNVDSNETHFRVSIVSNEFEGKTLMQRHRLVYSILSEELSGGVHALTIKAKTPKEVTT</sequence>
<dbReference type="Pfam" id="PF01722">
    <property type="entry name" value="BolA"/>
    <property type="match status" value="1"/>
</dbReference>
<dbReference type="EMBL" id="CAJVPS010001566">
    <property type="protein sequence ID" value="CAG8543387.1"/>
    <property type="molecule type" value="Genomic_DNA"/>
</dbReference>
<comment type="caution">
    <text evidence="2">The sequence shown here is derived from an EMBL/GenBank/DDBJ whole genome shotgun (WGS) entry which is preliminary data.</text>
</comment>
<dbReference type="PANTHER" id="PTHR46230">
    <property type="match status" value="1"/>
</dbReference>
<evidence type="ECO:0000313" key="2">
    <source>
        <dbReference type="EMBL" id="CAG8543387.1"/>
    </source>
</evidence>
<dbReference type="InterPro" id="IPR002634">
    <property type="entry name" value="BolA"/>
</dbReference>
<name>A0A9N9FMH3_9GLOM</name>
<dbReference type="Proteomes" id="UP000789508">
    <property type="component" value="Unassembled WGS sequence"/>
</dbReference>
<evidence type="ECO:0000313" key="3">
    <source>
        <dbReference type="Proteomes" id="UP000789508"/>
    </source>
</evidence>
<dbReference type="SUPFAM" id="SSF82657">
    <property type="entry name" value="BolA-like"/>
    <property type="match status" value="1"/>
</dbReference>
<keyword evidence="3" id="KW-1185">Reference proteome</keyword>
<dbReference type="PANTHER" id="PTHR46230:SF7">
    <property type="entry name" value="BOLA-LIKE PROTEIN 1"/>
    <property type="match status" value="1"/>
</dbReference>
<reference evidence="2" key="1">
    <citation type="submission" date="2021-06" db="EMBL/GenBank/DDBJ databases">
        <authorList>
            <person name="Kallberg Y."/>
            <person name="Tangrot J."/>
            <person name="Rosling A."/>
        </authorList>
    </citation>
    <scope>NUCLEOTIDE SEQUENCE</scope>
    <source>
        <strain evidence="2">FL130A</strain>
    </source>
</reference>
<protein>
    <submittedName>
        <fullName evidence="2">3972_t:CDS:1</fullName>
    </submittedName>
</protein>
<gene>
    <name evidence="2" type="ORF">ALEPTO_LOCUS5521</name>
</gene>
<dbReference type="InterPro" id="IPR036065">
    <property type="entry name" value="BolA-like_sf"/>
</dbReference>
<accession>A0A9N9FMH3</accession>
<dbReference type="Gene3D" id="3.30.300.90">
    <property type="entry name" value="BolA-like"/>
    <property type="match status" value="1"/>
</dbReference>
<dbReference type="PIRSF" id="PIRSF003113">
    <property type="entry name" value="BolA"/>
    <property type="match status" value="1"/>
</dbReference>
<evidence type="ECO:0000256" key="1">
    <source>
        <dbReference type="RuleBase" id="RU003860"/>
    </source>
</evidence>
<comment type="similarity">
    <text evidence="1">Belongs to the BolA/IbaG family.</text>
</comment>
<dbReference type="AlphaFoldDB" id="A0A9N9FMH3"/>
<organism evidence="2 3">
    <name type="scientific">Ambispora leptoticha</name>
    <dbReference type="NCBI Taxonomy" id="144679"/>
    <lineage>
        <taxon>Eukaryota</taxon>
        <taxon>Fungi</taxon>
        <taxon>Fungi incertae sedis</taxon>
        <taxon>Mucoromycota</taxon>
        <taxon>Glomeromycotina</taxon>
        <taxon>Glomeromycetes</taxon>
        <taxon>Archaeosporales</taxon>
        <taxon>Ambisporaceae</taxon>
        <taxon>Ambispora</taxon>
    </lineage>
</organism>